<evidence type="ECO:0000313" key="4">
    <source>
        <dbReference type="Proteomes" id="UP000007838"/>
    </source>
</evidence>
<keyword evidence="3" id="KW-0449">Lipoprotein</keyword>
<dbReference type="KEGG" id="eec:EcWSU1_00385"/>
<dbReference type="InterPro" id="IPR010854">
    <property type="entry name" value="YdgH/BhsA/McbA-like_dom"/>
</dbReference>
<dbReference type="PANTHER" id="PTHR34156">
    <property type="entry name" value="OUTER MEMBRANE PROTEIN-RELATED-RELATED"/>
    <property type="match status" value="1"/>
</dbReference>
<dbReference type="AlphaFoldDB" id="G8LJ91"/>
<organism evidence="3 4">
    <name type="scientific">Enterobacter ludwigii</name>
    <dbReference type="NCBI Taxonomy" id="299767"/>
    <lineage>
        <taxon>Bacteria</taxon>
        <taxon>Pseudomonadati</taxon>
        <taxon>Pseudomonadota</taxon>
        <taxon>Gammaproteobacteria</taxon>
        <taxon>Enterobacterales</taxon>
        <taxon>Enterobacteriaceae</taxon>
        <taxon>Enterobacter</taxon>
        <taxon>Enterobacter cloacae complex</taxon>
    </lineage>
</organism>
<dbReference type="eggNOG" id="COG3650">
    <property type="taxonomic scope" value="Bacteria"/>
</dbReference>
<dbReference type="InterPro" id="IPR025543">
    <property type="entry name" value="Dodecin-like"/>
</dbReference>
<dbReference type="SUPFAM" id="SSF159871">
    <property type="entry name" value="YdgH-like"/>
    <property type="match status" value="1"/>
</dbReference>
<evidence type="ECO:0000259" key="2">
    <source>
        <dbReference type="Pfam" id="PF07338"/>
    </source>
</evidence>
<dbReference type="InterPro" id="IPR036275">
    <property type="entry name" value="YdgH-like_sf"/>
</dbReference>
<name>G8LJ91_9ENTR</name>
<dbReference type="Gene3D" id="3.30.1660.10">
    <property type="entry name" value="Flavin-binding protein dodecin"/>
    <property type="match status" value="1"/>
</dbReference>
<sequence>MIHNVENWVTISRYFHSKITPQLTLREHSPKTKFTDNYTMAIRKRDMVMRRFAALLLMLLLSGCSALQGTPQPAPPVADHPQEIRRNQTEGLQRMGTVSALVRGSPDDAEEAIKAQAVAAKADYYVIIMIDETIITGQWYSQAILYRQ</sequence>
<dbReference type="NCBIfam" id="NF011433">
    <property type="entry name" value="PRK14864.1"/>
    <property type="match status" value="1"/>
</dbReference>
<dbReference type="Pfam" id="PF07338">
    <property type="entry name" value="YdgH_BhsA-like"/>
    <property type="match status" value="1"/>
</dbReference>
<evidence type="ECO:0000313" key="3">
    <source>
        <dbReference type="EMBL" id="AEW71825.1"/>
    </source>
</evidence>
<feature type="domain" description="YdgH/BhsA/McbA-like" evidence="2">
    <location>
        <begin position="92"/>
        <end position="147"/>
    </location>
</feature>
<dbReference type="EMBL" id="CP002886">
    <property type="protein sequence ID" value="AEW71825.1"/>
    <property type="molecule type" value="Genomic_DNA"/>
</dbReference>
<dbReference type="HOGENOM" id="CLU_144052_1_0_6"/>
<proteinExistence type="predicted"/>
<evidence type="ECO:0000256" key="1">
    <source>
        <dbReference type="ARBA" id="ARBA00022729"/>
    </source>
</evidence>
<accession>G8LJ91</accession>
<protein>
    <submittedName>
        <fullName evidence="3">Lipoprotein BsmA</fullName>
    </submittedName>
</protein>
<gene>
    <name evidence="3" type="primary">bsmA</name>
    <name evidence="3" type="ORF">EcWSU1_00385</name>
</gene>
<dbReference type="PANTHER" id="PTHR34156:SF11">
    <property type="entry name" value="LIPOPROTEIN BSMA"/>
    <property type="match status" value="1"/>
</dbReference>
<dbReference type="InterPro" id="IPR051096">
    <property type="entry name" value="BhsA/McbA_stress_biofilm_assoc"/>
</dbReference>
<keyword evidence="1" id="KW-0732">Signal</keyword>
<dbReference type="Proteomes" id="UP000007838">
    <property type="component" value="Chromosome"/>
</dbReference>
<reference evidence="3 4" key="1">
    <citation type="journal article" date="2011" name="Stand. Genomic Sci.">
        <title>Complete genome of the onion pathogen Enterobacter cloacae EcWSU1.</title>
        <authorList>
            <person name="Humann J.L."/>
            <person name="Wildung M."/>
            <person name="Cheng C.H."/>
            <person name="Lee T."/>
            <person name="Stewart J.E."/>
            <person name="Drew J.C."/>
            <person name="Triplett E.W."/>
            <person name="Main D."/>
            <person name="Schroeder B.K."/>
        </authorList>
    </citation>
    <scope>NUCLEOTIDE SEQUENCE [LARGE SCALE GENOMIC DNA]</scope>
    <source>
        <strain evidence="3 4">EcWSU1</strain>
    </source>
</reference>